<dbReference type="AlphaFoldDB" id="A0A183TAR4"/>
<gene>
    <name evidence="1" type="ORF">SSLN_LOCUS13558</name>
</gene>
<reference evidence="1 2" key="2">
    <citation type="submission" date="2018-11" db="EMBL/GenBank/DDBJ databases">
        <authorList>
            <consortium name="Pathogen Informatics"/>
        </authorList>
    </citation>
    <scope>NUCLEOTIDE SEQUENCE [LARGE SCALE GENOMIC DNA]</scope>
    <source>
        <strain evidence="1 2">NST_G2</strain>
    </source>
</reference>
<name>A0A183TAR4_SCHSO</name>
<dbReference type="Proteomes" id="UP000275846">
    <property type="component" value="Unassembled WGS sequence"/>
</dbReference>
<dbReference type="WBParaSite" id="SSLN_0001407701-mRNA-1">
    <property type="protein sequence ID" value="SSLN_0001407701-mRNA-1"/>
    <property type="gene ID" value="SSLN_0001407701"/>
</dbReference>
<accession>A0A183TAR4</accession>
<protein>
    <submittedName>
        <fullName evidence="1 3">Uncharacterized protein</fullName>
    </submittedName>
</protein>
<reference evidence="3" key="1">
    <citation type="submission" date="2016-06" db="UniProtKB">
        <authorList>
            <consortium name="WormBaseParasite"/>
        </authorList>
    </citation>
    <scope>IDENTIFICATION</scope>
</reference>
<sequence length="81" mass="8750">MSSSPAPSKSSDAHAVNIRTGLTIMTPTSETYSRRRMDYTKATYTSELTPPKQPFSDAAALYSNGRDCSRKGIVASDDTAE</sequence>
<evidence type="ECO:0000313" key="1">
    <source>
        <dbReference type="EMBL" id="VDL99943.1"/>
    </source>
</evidence>
<dbReference type="EMBL" id="UYSU01038183">
    <property type="protein sequence ID" value="VDL99943.1"/>
    <property type="molecule type" value="Genomic_DNA"/>
</dbReference>
<keyword evidence="2" id="KW-1185">Reference proteome</keyword>
<proteinExistence type="predicted"/>
<organism evidence="3">
    <name type="scientific">Schistocephalus solidus</name>
    <name type="common">Tapeworm</name>
    <dbReference type="NCBI Taxonomy" id="70667"/>
    <lineage>
        <taxon>Eukaryota</taxon>
        <taxon>Metazoa</taxon>
        <taxon>Spiralia</taxon>
        <taxon>Lophotrochozoa</taxon>
        <taxon>Platyhelminthes</taxon>
        <taxon>Cestoda</taxon>
        <taxon>Eucestoda</taxon>
        <taxon>Diphyllobothriidea</taxon>
        <taxon>Diphyllobothriidae</taxon>
        <taxon>Schistocephalus</taxon>
    </lineage>
</organism>
<evidence type="ECO:0000313" key="2">
    <source>
        <dbReference type="Proteomes" id="UP000275846"/>
    </source>
</evidence>
<evidence type="ECO:0000313" key="3">
    <source>
        <dbReference type="WBParaSite" id="SSLN_0001407701-mRNA-1"/>
    </source>
</evidence>